<dbReference type="STRING" id="1392540.P256_02354"/>
<sequence>MNKINRQYKSIIQIDLVEANQLIESAMEESNQLGLNIAVAIVDTGGHLIAFNRSENAGFLTVDAAINKAWTASSFGHPTHTWNELFNDSKLAPLSNIPRMLAVGGGYPIIHDEKIIGAIGISGGSYTEDQHIAEYALKNLNNNIKDI</sequence>
<dbReference type="EMBL" id="AYER01000010">
    <property type="protein sequence ID" value="ESK37299.1"/>
    <property type="molecule type" value="Genomic_DNA"/>
</dbReference>
<dbReference type="Gene3D" id="3.30.450.150">
    <property type="entry name" value="Haem-degrading domain"/>
    <property type="match status" value="1"/>
</dbReference>
<accession>V2UPP2</accession>
<organism evidence="1 2">
    <name type="scientific">Acinetobacter nectaris CIP 110549</name>
    <dbReference type="NCBI Taxonomy" id="1392540"/>
    <lineage>
        <taxon>Bacteria</taxon>
        <taxon>Pseudomonadati</taxon>
        <taxon>Pseudomonadota</taxon>
        <taxon>Gammaproteobacteria</taxon>
        <taxon>Moraxellales</taxon>
        <taxon>Moraxellaceae</taxon>
        <taxon>Acinetobacter</taxon>
    </lineage>
</organism>
<dbReference type="HOGENOM" id="CLU_103773_2_2_6"/>
<comment type="caution">
    <text evidence="1">The sequence shown here is derived from an EMBL/GenBank/DDBJ whole genome shotgun (WGS) entry which is preliminary data.</text>
</comment>
<dbReference type="InterPro" id="IPR052517">
    <property type="entry name" value="GlcG_carb_metab_protein"/>
</dbReference>
<dbReference type="PANTHER" id="PTHR34309">
    <property type="entry name" value="SLR1406 PROTEIN"/>
    <property type="match status" value="1"/>
</dbReference>
<dbReference type="SUPFAM" id="SSF143744">
    <property type="entry name" value="GlcG-like"/>
    <property type="match status" value="1"/>
</dbReference>
<dbReference type="InterPro" id="IPR038084">
    <property type="entry name" value="PduO/GlcC-like_sf"/>
</dbReference>
<dbReference type="OrthoDB" id="1684899at2"/>
<dbReference type="InterPro" id="IPR005624">
    <property type="entry name" value="PduO/GlcC-like"/>
</dbReference>
<dbReference type="AlphaFoldDB" id="V2UPP2"/>
<dbReference type="eggNOG" id="COG3193">
    <property type="taxonomic scope" value="Bacteria"/>
</dbReference>
<evidence type="ECO:0000313" key="1">
    <source>
        <dbReference type="EMBL" id="ESK37299.1"/>
    </source>
</evidence>
<keyword evidence="2" id="KW-1185">Reference proteome</keyword>
<reference evidence="1 2" key="1">
    <citation type="submission" date="2013-10" db="EMBL/GenBank/DDBJ databases">
        <title>The Genome Sequence of Acinetobacter nectaris CIP 110549.</title>
        <authorList>
            <consortium name="The Broad Institute Genomics Platform"/>
            <consortium name="The Broad Institute Genome Sequencing Center for Infectious Disease"/>
            <person name="Cerqueira G."/>
            <person name="Feldgarden M."/>
            <person name="Courvalin P."/>
            <person name="Grillot-Courvalin C."/>
            <person name="Clermont D."/>
            <person name="Rocha E."/>
            <person name="Yoon E.-J."/>
            <person name="Nemec A."/>
            <person name="Young S.K."/>
            <person name="Zeng Q."/>
            <person name="Gargeya S."/>
            <person name="Fitzgerald M."/>
            <person name="Abouelleil A."/>
            <person name="Alvarado L."/>
            <person name="Berlin A.M."/>
            <person name="Chapman S.B."/>
            <person name="Gainer-Dewar J."/>
            <person name="Goldberg J."/>
            <person name="Gnerre S."/>
            <person name="Griggs A."/>
            <person name="Gujja S."/>
            <person name="Hansen M."/>
            <person name="Howarth C."/>
            <person name="Imamovic A."/>
            <person name="Ireland A."/>
            <person name="Larimer J."/>
            <person name="McCowan C."/>
            <person name="Murphy C."/>
            <person name="Pearson M."/>
            <person name="Poon T.W."/>
            <person name="Priest M."/>
            <person name="Roberts A."/>
            <person name="Saif S."/>
            <person name="Shea T."/>
            <person name="Sykes S."/>
            <person name="Wortman J."/>
            <person name="Nusbaum C."/>
            <person name="Birren B."/>
        </authorList>
    </citation>
    <scope>NUCLEOTIDE SEQUENCE [LARGE SCALE GENOMIC DNA]</scope>
    <source>
        <strain evidence="1 2">CIP 110549</strain>
    </source>
</reference>
<evidence type="ECO:0000313" key="2">
    <source>
        <dbReference type="Proteomes" id="UP000023785"/>
    </source>
</evidence>
<dbReference type="PANTHER" id="PTHR34309:SF1">
    <property type="entry name" value="PROTEIN GLCG"/>
    <property type="match status" value="1"/>
</dbReference>
<protein>
    <recommendedName>
        <fullName evidence="3">Heme-binding protein</fullName>
    </recommendedName>
</protein>
<dbReference type="PATRIC" id="fig|1392540.3.peg.2273"/>
<dbReference type="RefSeq" id="WP_023273964.1">
    <property type="nucleotide sequence ID" value="NZ_KI530736.1"/>
</dbReference>
<proteinExistence type="predicted"/>
<dbReference type="Pfam" id="PF03928">
    <property type="entry name" value="HbpS-like"/>
    <property type="match status" value="1"/>
</dbReference>
<name>V2UPP2_9GAMM</name>
<gene>
    <name evidence="1" type="ORF">P256_02354</name>
</gene>
<dbReference type="Proteomes" id="UP000023785">
    <property type="component" value="Unassembled WGS sequence"/>
</dbReference>
<evidence type="ECO:0008006" key="3">
    <source>
        <dbReference type="Google" id="ProtNLM"/>
    </source>
</evidence>